<dbReference type="InterPro" id="IPR046064">
    <property type="entry name" value="DUF6022"/>
</dbReference>
<evidence type="ECO:0000313" key="1">
    <source>
        <dbReference type="EMBL" id="MDU0206023.1"/>
    </source>
</evidence>
<sequence length="169" mass="19536">MNKQFPNFRQDMTIKEMGEAANRYIESEWKPLYEAMHKDLTAAFAEIEDAAYGLYLDGLMPAIFEQLESAGYSAMEKLEENDFVIAKCLIFRNSLEKWGTEDNRSRIFWNVVRDRQGNPLGTLLSEIPHSHLKFDIPSAPVVYSLSEILKDKIVQRVREIKESELKTGE</sequence>
<evidence type="ECO:0000313" key="2">
    <source>
        <dbReference type="Proteomes" id="UP001260980"/>
    </source>
</evidence>
<dbReference type="Proteomes" id="UP001260980">
    <property type="component" value="Unassembled WGS sequence"/>
</dbReference>
<protein>
    <submittedName>
        <fullName evidence="1">DUF6022 family protein</fullName>
    </submittedName>
</protein>
<proteinExistence type="predicted"/>
<organism evidence="1 2">
    <name type="scientific">Paenibacillus violae</name>
    <dbReference type="NCBI Taxonomy" id="3077234"/>
    <lineage>
        <taxon>Bacteria</taxon>
        <taxon>Bacillati</taxon>
        <taxon>Bacillota</taxon>
        <taxon>Bacilli</taxon>
        <taxon>Bacillales</taxon>
        <taxon>Paenibacillaceae</taxon>
        <taxon>Paenibacillus</taxon>
    </lineage>
</organism>
<keyword evidence="2" id="KW-1185">Reference proteome</keyword>
<reference evidence="1 2" key="1">
    <citation type="submission" date="2023-10" db="EMBL/GenBank/DDBJ databases">
        <title>Paenibacillus strain PFR10 Genome sequencing and assembly.</title>
        <authorList>
            <person name="Kim I."/>
        </authorList>
    </citation>
    <scope>NUCLEOTIDE SEQUENCE [LARGE SCALE GENOMIC DNA]</scope>
    <source>
        <strain evidence="1 2">PFR10</strain>
    </source>
</reference>
<name>A0ABU3RP21_9BACL</name>
<dbReference type="EMBL" id="JAWCUD010000018">
    <property type="protein sequence ID" value="MDU0206023.1"/>
    <property type="molecule type" value="Genomic_DNA"/>
</dbReference>
<accession>A0ABU3RP21</accession>
<gene>
    <name evidence="1" type="ORF">RQP52_33625</name>
</gene>
<dbReference type="RefSeq" id="WP_315955889.1">
    <property type="nucleotide sequence ID" value="NZ_JAWCUD010000018.1"/>
</dbReference>
<dbReference type="Pfam" id="PF19486">
    <property type="entry name" value="DUF6022"/>
    <property type="match status" value="1"/>
</dbReference>
<comment type="caution">
    <text evidence="1">The sequence shown here is derived from an EMBL/GenBank/DDBJ whole genome shotgun (WGS) entry which is preliminary data.</text>
</comment>